<feature type="compositionally biased region" description="Polar residues" evidence="1">
    <location>
        <begin position="54"/>
        <end position="66"/>
    </location>
</feature>
<sequence length="312" mass="34828">MDVESFDPRAPRVGKQSLIDFLYQNESTIRLRSSLSKSQLIHLVDEQKERLRLNHTQPVVDTRTLQPTAGGTRTSPRRRSTPHLAPVVNTDPDTIEPVSDSTAPTPSAGDPNSIPTDPVGLVSVAGELHNQEERDEGSLSDSLQDPGDEHLTQWNFIVASKTFGNSNTGKDPRTPDDHIEIRFIQDFDMPAYFPAILQETQQLPGAFPIDLSELSAKYPPTKLLMDVPLSGSYYATESISVKPFTYPGQLIKILHTIIHITHDSFSSEVMTIASRHFVYLIKKTLLKLHHFSFVTKHSKQPPTSSTDDQPRD</sequence>
<name>E3KPP6_PUCGT</name>
<dbReference type="InParanoid" id="E3KPP6"/>
<dbReference type="Proteomes" id="UP000008783">
    <property type="component" value="Unassembled WGS sequence"/>
</dbReference>
<dbReference type="RefSeq" id="XP_003330700.2">
    <property type="nucleotide sequence ID" value="XM_003330652.2"/>
</dbReference>
<keyword evidence="3" id="KW-1185">Reference proteome</keyword>
<protein>
    <submittedName>
        <fullName evidence="2">Uncharacterized protein</fullName>
    </submittedName>
</protein>
<organism evidence="2 3">
    <name type="scientific">Puccinia graminis f. sp. tritici (strain CRL 75-36-700-3 / race SCCL)</name>
    <name type="common">Black stem rust fungus</name>
    <dbReference type="NCBI Taxonomy" id="418459"/>
    <lineage>
        <taxon>Eukaryota</taxon>
        <taxon>Fungi</taxon>
        <taxon>Dikarya</taxon>
        <taxon>Basidiomycota</taxon>
        <taxon>Pucciniomycotina</taxon>
        <taxon>Pucciniomycetes</taxon>
        <taxon>Pucciniales</taxon>
        <taxon>Pucciniaceae</taxon>
        <taxon>Puccinia</taxon>
    </lineage>
</organism>
<accession>E3KPP6</accession>
<dbReference type="AlphaFoldDB" id="E3KPP6"/>
<reference key="1">
    <citation type="submission" date="2007-01" db="EMBL/GenBank/DDBJ databases">
        <title>The Genome Sequence of Puccinia graminis f. sp. tritici Strain CRL 75-36-700-3.</title>
        <authorList>
            <consortium name="The Broad Institute Genome Sequencing Platform"/>
            <person name="Birren B."/>
            <person name="Lander E."/>
            <person name="Galagan J."/>
            <person name="Nusbaum C."/>
            <person name="Devon K."/>
            <person name="Cuomo C."/>
            <person name="Jaffe D."/>
            <person name="Butler J."/>
            <person name="Alvarez P."/>
            <person name="Gnerre S."/>
            <person name="Grabherr M."/>
            <person name="Mauceli E."/>
            <person name="Brockman W."/>
            <person name="Young S."/>
            <person name="LaButti K."/>
            <person name="Sykes S."/>
            <person name="DeCaprio D."/>
            <person name="Crawford M."/>
            <person name="Koehrsen M."/>
            <person name="Engels R."/>
            <person name="Montgomery P."/>
            <person name="Pearson M."/>
            <person name="Howarth C."/>
            <person name="Larson L."/>
            <person name="White J."/>
            <person name="Zeng Q."/>
            <person name="Kodira C."/>
            <person name="Yandava C."/>
            <person name="Alvarado L."/>
            <person name="O'Leary S."/>
            <person name="Szabo L."/>
            <person name="Dean R."/>
            <person name="Schein J."/>
        </authorList>
    </citation>
    <scope>NUCLEOTIDE SEQUENCE</scope>
    <source>
        <strain>CRL 75-36-700-3</strain>
    </source>
</reference>
<dbReference type="OrthoDB" id="10571254at2759"/>
<evidence type="ECO:0000313" key="3">
    <source>
        <dbReference type="Proteomes" id="UP000008783"/>
    </source>
</evidence>
<dbReference type="EMBL" id="DS178299">
    <property type="protein sequence ID" value="EFP86281.2"/>
    <property type="molecule type" value="Genomic_DNA"/>
</dbReference>
<dbReference type="HOGENOM" id="CLU_891778_0_0_1"/>
<dbReference type="GeneID" id="10540294"/>
<feature type="region of interest" description="Disordered" evidence="1">
    <location>
        <begin position="54"/>
        <end position="120"/>
    </location>
</feature>
<proteinExistence type="predicted"/>
<gene>
    <name evidence="2" type="ORF">PGTG_12237</name>
</gene>
<reference evidence="3" key="2">
    <citation type="journal article" date="2011" name="Proc. Natl. Acad. Sci. U.S.A.">
        <title>Obligate biotrophy features unraveled by the genomic analysis of rust fungi.</title>
        <authorList>
            <person name="Duplessis S."/>
            <person name="Cuomo C.A."/>
            <person name="Lin Y.-C."/>
            <person name="Aerts A."/>
            <person name="Tisserant E."/>
            <person name="Veneault-Fourrey C."/>
            <person name="Joly D.L."/>
            <person name="Hacquard S."/>
            <person name="Amselem J."/>
            <person name="Cantarel B.L."/>
            <person name="Chiu R."/>
            <person name="Coutinho P.M."/>
            <person name="Feau N."/>
            <person name="Field M."/>
            <person name="Frey P."/>
            <person name="Gelhaye E."/>
            <person name="Goldberg J."/>
            <person name="Grabherr M.G."/>
            <person name="Kodira C.D."/>
            <person name="Kohler A."/>
            <person name="Kuees U."/>
            <person name="Lindquist E.A."/>
            <person name="Lucas S.M."/>
            <person name="Mago R."/>
            <person name="Mauceli E."/>
            <person name="Morin E."/>
            <person name="Murat C."/>
            <person name="Pangilinan J.L."/>
            <person name="Park R."/>
            <person name="Pearson M."/>
            <person name="Quesneville H."/>
            <person name="Rouhier N."/>
            <person name="Sakthikumar S."/>
            <person name="Salamov A.A."/>
            <person name="Schmutz J."/>
            <person name="Selles B."/>
            <person name="Shapiro H."/>
            <person name="Tanguay P."/>
            <person name="Tuskan G.A."/>
            <person name="Henrissat B."/>
            <person name="Van de Peer Y."/>
            <person name="Rouze P."/>
            <person name="Ellis J.G."/>
            <person name="Dodds P.N."/>
            <person name="Schein J.E."/>
            <person name="Zhong S."/>
            <person name="Hamelin R.C."/>
            <person name="Grigoriev I.V."/>
            <person name="Szabo L.J."/>
            <person name="Martin F."/>
        </authorList>
    </citation>
    <scope>NUCLEOTIDE SEQUENCE [LARGE SCALE GENOMIC DNA]</scope>
    <source>
        <strain evidence="3">CRL 75-36-700-3 / race SCCL</strain>
    </source>
</reference>
<dbReference type="VEuPathDB" id="FungiDB:PGTG_12237"/>
<evidence type="ECO:0000256" key="1">
    <source>
        <dbReference type="SAM" id="MobiDB-lite"/>
    </source>
</evidence>
<evidence type="ECO:0000313" key="2">
    <source>
        <dbReference type="EMBL" id="EFP86281.2"/>
    </source>
</evidence>
<dbReference type="KEGG" id="pgr:PGTG_12237"/>